<reference evidence="1 2" key="1">
    <citation type="journal article" date="2019" name="Sci. Rep.">
        <title>Comparative genomics of chytrid fungi reveal insights into the obligate biotrophic and pathogenic lifestyle of Synchytrium endobioticum.</title>
        <authorList>
            <person name="van de Vossenberg B.T.L.H."/>
            <person name="Warris S."/>
            <person name="Nguyen H.D.T."/>
            <person name="van Gent-Pelzer M.P.E."/>
            <person name="Joly D.L."/>
            <person name="van de Geest H.C."/>
            <person name="Bonants P.J.M."/>
            <person name="Smith D.S."/>
            <person name="Levesque C.A."/>
            <person name="van der Lee T.A.J."/>
        </authorList>
    </citation>
    <scope>NUCLEOTIDE SEQUENCE [LARGE SCALE GENOMIC DNA]</scope>
    <source>
        <strain evidence="1 2">MB42</strain>
    </source>
</reference>
<proteinExistence type="predicted"/>
<organism evidence="1 2">
    <name type="scientific">Synchytrium endobioticum</name>
    <dbReference type="NCBI Taxonomy" id="286115"/>
    <lineage>
        <taxon>Eukaryota</taxon>
        <taxon>Fungi</taxon>
        <taxon>Fungi incertae sedis</taxon>
        <taxon>Chytridiomycota</taxon>
        <taxon>Chytridiomycota incertae sedis</taxon>
        <taxon>Chytridiomycetes</taxon>
        <taxon>Synchytriales</taxon>
        <taxon>Synchytriaceae</taxon>
        <taxon>Synchytrium</taxon>
    </lineage>
</organism>
<dbReference type="EMBL" id="QEAN01000552">
    <property type="protein sequence ID" value="TPX33044.1"/>
    <property type="molecule type" value="Genomic_DNA"/>
</dbReference>
<protein>
    <submittedName>
        <fullName evidence="1">Uncharacterized protein</fullName>
    </submittedName>
</protein>
<comment type="caution">
    <text evidence="1">The sequence shown here is derived from an EMBL/GenBank/DDBJ whole genome shotgun (WGS) entry which is preliminary data.</text>
</comment>
<evidence type="ECO:0000313" key="2">
    <source>
        <dbReference type="Proteomes" id="UP000317494"/>
    </source>
</evidence>
<accession>A0A507C4I8</accession>
<dbReference type="VEuPathDB" id="FungiDB:SeMB42_g07539"/>
<dbReference type="Proteomes" id="UP000317494">
    <property type="component" value="Unassembled WGS sequence"/>
</dbReference>
<evidence type="ECO:0000313" key="1">
    <source>
        <dbReference type="EMBL" id="TPX33044.1"/>
    </source>
</evidence>
<sequence>EKVVGCCKGETDRALEGLVRMVGETIGNKLPDNKKFIVAIGLGEFETKNSRHIGFTPCYRLRIRLRR</sequence>
<feature type="non-terminal residue" evidence="1">
    <location>
        <position position="1"/>
    </location>
</feature>
<gene>
    <name evidence="1" type="ORF">SeMB42_g07539</name>
</gene>
<keyword evidence="2" id="KW-1185">Reference proteome</keyword>
<dbReference type="AlphaFoldDB" id="A0A507C4I8"/>
<name>A0A507C4I8_9FUNG</name>